<dbReference type="PANTHER" id="PTHR37577">
    <property type="entry name" value="INTEGRAL MEMBRANE PROTEIN"/>
    <property type="match status" value="1"/>
</dbReference>
<keyword evidence="1" id="KW-0812">Transmembrane</keyword>
<evidence type="ECO:0000313" key="3">
    <source>
        <dbReference type="Proteomes" id="UP000254866"/>
    </source>
</evidence>
<proteinExistence type="predicted"/>
<organism evidence="2 3">
    <name type="scientific">Venustampulla echinocandica</name>
    <dbReference type="NCBI Taxonomy" id="2656787"/>
    <lineage>
        <taxon>Eukaryota</taxon>
        <taxon>Fungi</taxon>
        <taxon>Dikarya</taxon>
        <taxon>Ascomycota</taxon>
        <taxon>Pezizomycotina</taxon>
        <taxon>Leotiomycetes</taxon>
        <taxon>Helotiales</taxon>
        <taxon>Pleuroascaceae</taxon>
        <taxon>Venustampulla</taxon>
    </lineage>
</organism>
<dbReference type="EMBL" id="NPIC01000001">
    <property type="protein sequence ID" value="RDL41337.1"/>
    <property type="molecule type" value="Genomic_DNA"/>
</dbReference>
<evidence type="ECO:0000256" key="1">
    <source>
        <dbReference type="SAM" id="Phobius"/>
    </source>
</evidence>
<keyword evidence="3" id="KW-1185">Reference proteome</keyword>
<keyword evidence="1" id="KW-0472">Membrane</keyword>
<feature type="transmembrane region" description="Helical" evidence="1">
    <location>
        <begin position="131"/>
        <end position="152"/>
    </location>
</feature>
<dbReference type="AlphaFoldDB" id="A0A370U0N8"/>
<keyword evidence="1" id="KW-1133">Transmembrane helix</keyword>
<dbReference type="Proteomes" id="UP000254866">
    <property type="component" value="Unassembled WGS sequence"/>
</dbReference>
<feature type="transmembrane region" description="Helical" evidence="1">
    <location>
        <begin position="164"/>
        <end position="185"/>
    </location>
</feature>
<dbReference type="PANTHER" id="PTHR37577:SF1">
    <property type="entry name" value="INTEGRAL MEMBRANE PROTEIN"/>
    <property type="match status" value="1"/>
</dbReference>
<sequence length="394" mass="42553">MLGFNIPATVASCALRNQTVKCPFSLYNVTVLGEAHRLAPNNDITGSTIFKAFIGSACASLIVSLCLIIDKVVLHFYDKHSDEESRLHHRFYLQALNSVTTLIHTISDQAFVACLALLFTLSQQACTISAYHYNLVCLMLVMGIVTHLNTLVSVPDFFTKGKIVATYRVILIIIQMALTGVALSARHHTSFPLDPSGLAALPAACFANANAGDGLGFAGIIDVGANVTAGIGSNSTSNSTSTTGTESATKGMGIYITLMVFGFFALLILIGDWIEEAFANRKHKFRWFSIFISVASLIASIVIVFYALAQYNALVNGMEIPKWYKTTIEDKWTFSQYMPVILLASASIPLFKALTDSLLGLSGRRFEVGVNKLVKGAGAVKYSAQTAGYQLPGY</sequence>
<feature type="transmembrane region" description="Helical" evidence="1">
    <location>
        <begin position="252"/>
        <end position="274"/>
    </location>
</feature>
<feature type="transmembrane region" description="Helical" evidence="1">
    <location>
        <begin position="95"/>
        <end position="119"/>
    </location>
</feature>
<protein>
    <submittedName>
        <fullName evidence="2">Uncharacterized protein</fullName>
    </submittedName>
</protein>
<feature type="transmembrane region" description="Helical" evidence="1">
    <location>
        <begin position="52"/>
        <end position="74"/>
    </location>
</feature>
<name>A0A370U0N8_9HELO</name>
<reference evidence="2 3" key="1">
    <citation type="journal article" date="2018" name="IMA Fungus">
        <title>IMA Genome-F 9: Draft genome sequence of Annulohypoxylon stygium, Aspergillus mulundensis, Berkeleyomyces basicola (syn. Thielaviopsis basicola), Ceratocystis smalleyi, two Cercospora beticola strains, Coleophoma cylindrospora, Fusarium fracticaudum, Phialophora cf. hyalina, and Morchella septimelata.</title>
        <authorList>
            <person name="Wingfield B.D."/>
            <person name="Bills G.F."/>
            <person name="Dong Y."/>
            <person name="Huang W."/>
            <person name="Nel W.J."/>
            <person name="Swalarsk-Parry B.S."/>
            <person name="Vaghefi N."/>
            <person name="Wilken P.M."/>
            <person name="An Z."/>
            <person name="de Beer Z.W."/>
            <person name="De Vos L."/>
            <person name="Chen L."/>
            <person name="Duong T.A."/>
            <person name="Gao Y."/>
            <person name="Hammerbacher A."/>
            <person name="Kikkert J.R."/>
            <person name="Li Y."/>
            <person name="Li H."/>
            <person name="Li K."/>
            <person name="Li Q."/>
            <person name="Liu X."/>
            <person name="Ma X."/>
            <person name="Naidoo K."/>
            <person name="Pethybridge S.J."/>
            <person name="Sun J."/>
            <person name="Steenkamp E.T."/>
            <person name="van der Nest M.A."/>
            <person name="van Wyk S."/>
            <person name="Wingfield M.J."/>
            <person name="Xiong C."/>
            <person name="Yue Q."/>
            <person name="Zhang X."/>
        </authorList>
    </citation>
    <scope>NUCLEOTIDE SEQUENCE [LARGE SCALE GENOMIC DNA]</scope>
    <source>
        <strain evidence="2 3">BP 5553</strain>
    </source>
</reference>
<dbReference type="InterPro" id="IPR053018">
    <property type="entry name" value="Elsinochrome_Biosynth-Asso"/>
</dbReference>
<comment type="caution">
    <text evidence="2">The sequence shown here is derived from an EMBL/GenBank/DDBJ whole genome shotgun (WGS) entry which is preliminary data.</text>
</comment>
<feature type="transmembrane region" description="Helical" evidence="1">
    <location>
        <begin position="337"/>
        <end position="355"/>
    </location>
</feature>
<dbReference type="RefSeq" id="XP_031873993.1">
    <property type="nucleotide sequence ID" value="XM_032009939.1"/>
</dbReference>
<dbReference type="OrthoDB" id="5427664at2759"/>
<feature type="transmembrane region" description="Helical" evidence="1">
    <location>
        <begin position="286"/>
        <end position="309"/>
    </location>
</feature>
<evidence type="ECO:0000313" key="2">
    <source>
        <dbReference type="EMBL" id="RDL41337.1"/>
    </source>
</evidence>
<dbReference type="GeneID" id="43594165"/>
<gene>
    <name evidence="2" type="ORF">BP5553_01316</name>
</gene>
<accession>A0A370U0N8</accession>